<evidence type="ECO:0000313" key="1">
    <source>
        <dbReference type="EMBL" id="RLJ90150.1"/>
    </source>
</evidence>
<dbReference type="EMBL" id="RCCP01000001">
    <property type="protein sequence ID" value="RLJ90150.1"/>
    <property type="molecule type" value="Genomic_DNA"/>
</dbReference>
<dbReference type="RefSeq" id="WP_121297704.1">
    <property type="nucleotide sequence ID" value="NZ_QBEW01000043.1"/>
</dbReference>
<protein>
    <submittedName>
        <fullName evidence="1">Uncharacterized protein</fullName>
    </submittedName>
</protein>
<dbReference type="AlphaFoldDB" id="A0A497YK87"/>
<keyword evidence="2" id="KW-1185">Reference proteome</keyword>
<organism evidence="1 2">
    <name type="scientific">Planococcus citreus</name>
    <dbReference type="NCBI Taxonomy" id="1373"/>
    <lineage>
        <taxon>Bacteria</taxon>
        <taxon>Bacillati</taxon>
        <taxon>Bacillota</taxon>
        <taxon>Bacilli</taxon>
        <taxon>Bacillales</taxon>
        <taxon>Caryophanaceae</taxon>
        <taxon>Planococcus</taxon>
    </lineage>
</organism>
<reference evidence="1 2" key="1">
    <citation type="submission" date="2018-10" db="EMBL/GenBank/DDBJ databases">
        <title>Genomic Encyclopedia of Type Strains, Phase IV (KMG-IV): sequencing the most valuable type-strain genomes for metagenomic binning, comparative biology and taxonomic classification.</title>
        <authorList>
            <person name="Goeker M."/>
        </authorList>
    </citation>
    <scope>NUCLEOTIDE SEQUENCE [LARGE SCALE GENOMIC DNA]</scope>
    <source>
        <strain evidence="1 2">DSM 20549</strain>
    </source>
</reference>
<sequence length="60" mass="7056">MKHNAHIHMKNWITELRGYGIHKGPGGQALEEMDYYDIRSMVVKAQMQRNLEVKSSPWFP</sequence>
<dbReference type="Proteomes" id="UP000280791">
    <property type="component" value="Unassembled WGS sequence"/>
</dbReference>
<evidence type="ECO:0000313" key="2">
    <source>
        <dbReference type="Proteomes" id="UP000280791"/>
    </source>
</evidence>
<accession>A0A497YK87</accession>
<gene>
    <name evidence="1" type="ORF">DFR62_0292</name>
</gene>
<proteinExistence type="predicted"/>
<comment type="caution">
    <text evidence="1">The sequence shown here is derived from an EMBL/GenBank/DDBJ whole genome shotgun (WGS) entry which is preliminary data.</text>
</comment>
<dbReference type="OrthoDB" id="2429122at2"/>
<name>A0A497YK87_9BACL</name>